<dbReference type="Pfam" id="PF00512">
    <property type="entry name" value="HisKA"/>
    <property type="match status" value="1"/>
</dbReference>
<dbReference type="Gene3D" id="1.10.287.130">
    <property type="match status" value="1"/>
</dbReference>
<evidence type="ECO:0000256" key="1">
    <source>
        <dbReference type="ARBA" id="ARBA00000085"/>
    </source>
</evidence>
<dbReference type="SUPFAM" id="SSF55874">
    <property type="entry name" value="ATPase domain of HSP90 chaperone/DNA topoisomerase II/histidine kinase"/>
    <property type="match status" value="1"/>
</dbReference>
<dbReference type="PANTHER" id="PTHR45339">
    <property type="entry name" value="HYBRID SIGNAL TRANSDUCTION HISTIDINE KINASE J"/>
    <property type="match status" value="1"/>
</dbReference>
<dbReference type="EC" id="2.7.13.3" evidence="3"/>
<dbReference type="InterPro" id="IPR005467">
    <property type="entry name" value="His_kinase_dom"/>
</dbReference>
<dbReference type="PROSITE" id="PS50113">
    <property type="entry name" value="PAC"/>
    <property type="match status" value="1"/>
</dbReference>
<dbReference type="SMART" id="SM00091">
    <property type="entry name" value="PAS"/>
    <property type="match status" value="1"/>
</dbReference>
<dbReference type="Pfam" id="PF02518">
    <property type="entry name" value="HATPase_c"/>
    <property type="match status" value="1"/>
</dbReference>
<dbReference type="AlphaFoldDB" id="A0A849VEZ3"/>
<dbReference type="Gene3D" id="3.40.50.2300">
    <property type="match status" value="2"/>
</dbReference>
<dbReference type="InterPro" id="IPR001610">
    <property type="entry name" value="PAC"/>
</dbReference>
<feature type="modified residue" description="4-aspartylphosphate" evidence="12">
    <location>
        <position position="292"/>
    </location>
</feature>
<dbReference type="FunFam" id="3.30.565.10:FF:000023">
    <property type="entry name" value="PAS domain-containing sensor histidine kinase"/>
    <property type="match status" value="1"/>
</dbReference>
<evidence type="ECO:0000256" key="4">
    <source>
        <dbReference type="ARBA" id="ARBA00022475"/>
    </source>
</evidence>
<evidence type="ECO:0000259" key="14">
    <source>
        <dbReference type="PROSITE" id="PS50109"/>
    </source>
</evidence>
<keyword evidence="6" id="KW-0808">Transferase</keyword>
<evidence type="ECO:0000256" key="10">
    <source>
        <dbReference type="ARBA" id="ARBA00023012"/>
    </source>
</evidence>
<feature type="domain" description="PAC" evidence="17">
    <location>
        <begin position="448"/>
        <end position="502"/>
    </location>
</feature>
<dbReference type="PROSITE" id="PS50110">
    <property type="entry name" value="RESPONSE_REGULATORY"/>
    <property type="match status" value="1"/>
</dbReference>
<dbReference type="Pfam" id="PF00072">
    <property type="entry name" value="Response_reg"/>
    <property type="match status" value="1"/>
</dbReference>
<comment type="catalytic activity">
    <reaction evidence="1">
        <text>ATP + protein L-histidine = ADP + protein N-phospho-L-histidine.</text>
        <dbReference type="EC" id="2.7.13.3"/>
    </reaction>
</comment>
<keyword evidence="7" id="KW-0547">Nucleotide-binding</keyword>
<keyword evidence="13" id="KW-0175">Coiled coil</keyword>
<dbReference type="PRINTS" id="PR00344">
    <property type="entry name" value="BCTRLSENSOR"/>
</dbReference>
<dbReference type="InterPro" id="IPR011006">
    <property type="entry name" value="CheY-like_superfamily"/>
</dbReference>
<dbReference type="InterPro" id="IPR003661">
    <property type="entry name" value="HisK_dim/P_dom"/>
</dbReference>
<dbReference type="InterPro" id="IPR036097">
    <property type="entry name" value="HisK_dim/P_sf"/>
</dbReference>
<dbReference type="SMART" id="SM00086">
    <property type="entry name" value="PAC"/>
    <property type="match status" value="1"/>
</dbReference>
<feature type="domain" description="Response regulatory" evidence="15">
    <location>
        <begin position="243"/>
        <end position="359"/>
    </location>
</feature>
<evidence type="ECO:0000256" key="2">
    <source>
        <dbReference type="ARBA" id="ARBA00004236"/>
    </source>
</evidence>
<reference evidence="18 19" key="1">
    <citation type="submission" date="2020-04" db="EMBL/GenBank/DDBJ databases">
        <title>Pseudoalteromonas caenipelagi sp. nov., isolated from a tidal flat.</title>
        <authorList>
            <person name="Park S."/>
            <person name="Yoon J.-H."/>
        </authorList>
    </citation>
    <scope>NUCLEOTIDE SEQUENCE [LARGE SCALE GENOMIC DNA]</scope>
    <source>
        <strain evidence="18 19">JBTF-M23</strain>
    </source>
</reference>
<gene>
    <name evidence="18" type="ORF">HG263_08115</name>
</gene>
<accession>A0A849VEZ3</accession>
<dbReference type="InterPro" id="IPR000700">
    <property type="entry name" value="PAS-assoc_C"/>
</dbReference>
<dbReference type="GO" id="GO:0000155">
    <property type="term" value="F:phosphorelay sensor kinase activity"/>
    <property type="evidence" value="ECO:0007669"/>
    <property type="project" value="InterPro"/>
</dbReference>
<dbReference type="Pfam" id="PF13426">
    <property type="entry name" value="PAS_9"/>
    <property type="match status" value="1"/>
</dbReference>
<evidence type="ECO:0000256" key="7">
    <source>
        <dbReference type="ARBA" id="ARBA00022741"/>
    </source>
</evidence>
<dbReference type="PROSITE" id="PS50112">
    <property type="entry name" value="PAS"/>
    <property type="match status" value="1"/>
</dbReference>
<sequence length="888" mass="100867">MYIEQNLLHTLVQLKKQLIAHEAVTASLVERVIELVHERCDDQRGSGIYPESYLSIELINNLTDYAQHPDEQNTEKLKTSIEDICYILSHNHTFANSMRVEIMEQNDRSTNEHVIIIDNIPTEGVKLATILETSGYDCQVLDSIKALYEYLHAQQDSSMSLMIIYKWNAPLEEQTILSNISEIKRMLPHDALLLFMSKFMNMQLRLKALRAGVDRYIRLPNHEAYIISIMSSLSDATKDTPYRALIVDDSKSFLHLYGELLTAQGFETYEFSDPLQVLEQLHNLDPDVIILDYHMPYIIGPELSIILREQPQFVDVPIVFISSDTDYTAQLYALRTGADDFLLKPVEQEHFCGSILVRARRHRLKKVLRENLQKEVYERDKEHLAINSHAIVSITDHKGDIIYANDYFCKISGYSREELLGHNHRIVKSDIHDDAFYQNLWKTIKSGRVWKGDICNKQKNGGLYWVNSTITPMIGKNGRPYQYVSIRTDITTNKMLQQALQAMVVSTSTTIGTEFFEQTTMGLTIATGATSSFITVPTDTPGMVKTLSLAHHGEIINDYEYQLEHTPCEKIKHGGICFYKENAYLAFPEDEWLVKHKIEAYIAVPLATIGGDILGYIGLMSSNKLNNCDYIKSLLAVFADRVSLEMVRLENEERLIQAKEEADRANKAKSEFLSNMSHELRTPLNAILGFGQLLESSDNLCNDDAEDVKEILKASRHLLNLINEILDLSKVEAGKFEVESQMYDVSKTLIECIKLIKADCTKKQISLNVEKVHSVYAMCDPLRLKQVLLNVLSNAVKYNCERGSIVVKTQQTPHHCTISISDTGKGIAEHDLEKLFEPFNRLGAERSETEGTGIGLTLTQKLVQLMHGELLVESEYGVGSTFTIQLPK</sequence>
<keyword evidence="9" id="KW-0067">ATP-binding</keyword>
<dbReference type="SMART" id="SM00448">
    <property type="entry name" value="REC"/>
    <property type="match status" value="1"/>
</dbReference>
<dbReference type="InterPro" id="IPR004358">
    <property type="entry name" value="Sig_transdc_His_kin-like_C"/>
</dbReference>
<evidence type="ECO:0000256" key="9">
    <source>
        <dbReference type="ARBA" id="ARBA00022840"/>
    </source>
</evidence>
<evidence type="ECO:0000259" key="15">
    <source>
        <dbReference type="PROSITE" id="PS50110"/>
    </source>
</evidence>
<dbReference type="SUPFAM" id="SSF52172">
    <property type="entry name" value="CheY-like"/>
    <property type="match status" value="2"/>
</dbReference>
<feature type="coiled-coil region" evidence="13">
    <location>
        <begin position="648"/>
        <end position="675"/>
    </location>
</feature>
<dbReference type="SUPFAM" id="SSF55785">
    <property type="entry name" value="PYP-like sensor domain (PAS domain)"/>
    <property type="match status" value="1"/>
</dbReference>
<evidence type="ECO:0000256" key="12">
    <source>
        <dbReference type="PROSITE-ProRule" id="PRU00169"/>
    </source>
</evidence>
<dbReference type="EMBL" id="JABBPG010000002">
    <property type="protein sequence ID" value="NOU50504.1"/>
    <property type="molecule type" value="Genomic_DNA"/>
</dbReference>
<organism evidence="18 19">
    <name type="scientific">Pseudoalteromonas caenipelagi</name>
    <dbReference type="NCBI Taxonomy" id="2726988"/>
    <lineage>
        <taxon>Bacteria</taxon>
        <taxon>Pseudomonadati</taxon>
        <taxon>Pseudomonadota</taxon>
        <taxon>Gammaproteobacteria</taxon>
        <taxon>Alteromonadales</taxon>
        <taxon>Pseudoalteromonadaceae</taxon>
        <taxon>Pseudoalteromonas</taxon>
    </lineage>
</organism>
<dbReference type="InterPro" id="IPR001789">
    <property type="entry name" value="Sig_transdc_resp-reg_receiver"/>
</dbReference>
<dbReference type="Gene3D" id="3.30.565.10">
    <property type="entry name" value="Histidine kinase-like ATPase, C-terminal domain"/>
    <property type="match status" value="1"/>
</dbReference>
<comment type="subcellular location">
    <subcellularLocation>
        <location evidence="2">Cell membrane</location>
    </subcellularLocation>
</comment>
<evidence type="ECO:0000259" key="16">
    <source>
        <dbReference type="PROSITE" id="PS50112"/>
    </source>
</evidence>
<evidence type="ECO:0000256" key="8">
    <source>
        <dbReference type="ARBA" id="ARBA00022777"/>
    </source>
</evidence>
<evidence type="ECO:0000256" key="13">
    <source>
        <dbReference type="SAM" id="Coils"/>
    </source>
</evidence>
<dbReference type="GO" id="GO:0005524">
    <property type="term" value="F:ATP binding"/>
    <property type="evidence" value="ECO:0007669"/>
    <property type="project" value="UniProtKB-KW"/>
</dbReference>
<keyword evidence="4" id="KW-1003">Cell membrane</keyword>
<dbReference type="SMART" id="SM00388">
    <property type="entry name" value="HisKA"/>
    <property type="match status" value="1"/>
</dbReference>
<dbReference type="InterPro" id="IPR035965">
    <property type="entry name" value="PAS-like_dom_sf"/>
</dbReference>
<dbReference type="NCBIfam" id="TIGR00229">
    <property type="entry name" value="sensory_box"/>
    <property type="match status" value="1"/>
</dbReference>
<dbReference type="SUPFAM" id="SSF47384">
    <property type="entry name" value="Homodimeric domain of signal transducing histidine kinase"/>
    <property type="match status" value="1"/>
</dbReference>
<evidence type="ECO:0000256" key="6">
    <source>
        <dbReference type="ARBA" id="ARBA00022679"/>
    </source>
</evidence>
<keyword evidence="19" id="KW-1185">Reference proteome</keyword>
<evidence type="ECO:0000313" key="19">
    <source>
        <dbReference type="Proteomes" id="UP000586305"/>
    </source>
</evidence>
<feature type="domain" description="Histidine kinase" evidence="14">
    <location>
        <begin position="675"/>
        <end position="888"/>
    </location>
</feature>
<dbReference type="Gene3D" id="3.30.450.20">
    <property type="entry name" value="PAS domain"/>
    <property type="match status" value="1"/>
</dbReference>
<dbReference type="GO" id="GO:0005886">
    <property type="term" value="C:plasma membrane"/>
    <property type="evidence" value="ECO:0007669"/>
    <property type="project" value="UniProtKB-SubCell"/>
</dbReference>
<dbReference type="CDD" id="cd00130">
    <property type="entry name" value="PAS"/>
    <property type="match status" value="1"/>
</dbReference>
<protein>
    <recommendedName>
        <fullName evidence="3">histidine kinase</fullName>
        <ecNumber evidence="3">2.7.13.3</ecNumber>
    </recommendedName>
</protein>
<evidence type="ECO:0000313" key="18">
    <source>
        <dbReference type="EMBL" id="NOU50504.1"/>
    </source>
</evidence>
<dbReference type="SUPFAM" id="SSF55781">
    <property type="entry name" value="GAF domain-like"/>
    <property type="match status" value="1"/>
</dbReference>
<name>A0A849VEZ3_9GAMM</name>
<dbReference type="PANTHER" id="PTHR45339:SF1">
    <property type="entry name" value="HYBRID SIGNAL TRANSDUCTION HISTIDINE KINASE J"/>
    <property type="match status" value="1"/>
</dbReference>
<dbReference type="CDD" id="cd00082">
    <property type="entry name" value="HisKA"/>
    <property type="match status" value="1"/>
</dbReference>
<dbReference type="InterPro" id="IPR003594">
    <property type="entry name" value="HATPase_dom"/>
</dbReference>
<keyword evidence="8" id="KW-0418">Kinase</keyword>
<proteinExistence type="predicted"/>
<dbReference type="RefSeq" id="WP_171625566.1">
    <property type="nucleotide sequence ID" value="NZ_JABBPG010000002.1"/>
</dbReference>
<keyword evidence="11" id="KW-0472">Membrane</keyword>
<keyword evidence="5 12" id="KW-0597">Phosphoprotein</keyword>
<evidence type="ECO:0000256" key="5">
    <source>
        <dbReference type="ARBA" id="ARBA00022553"/>
    </source>
</evidence>
<evidence type="ECO:0000256" key="11">
    <source>
        <dbReference type="ARBA" id="ARBA00023136"/>
    </source>
</evidence>
<evidence type="ECO:0000259" key="17">
    <source>
        <dbReference type="PROSITE" id="PS50113"/>
    </source>
</evidence>
<evidence type="ECO:0000256" key="3">
    <source>
        <dbReference type="ARBA" id="ARBA00012438"/>
    </source>
</evidence>
<keyword evidence="10" id="KW-0902">Two-component regulatory system</keyword>
<dbReference type="SMART" id="SM00387">
    <property type="entry name" value="HATPase_c"/>
    <property type="match status" value="1"/>
</dbReference>
<dbReference type="Proteomes" id="UP000586305">
    <property type="component" value="Unassembled WGS sequence"/>
</dbReference>
<dbReference type="PROSITE" id="PS50109">
    <property type="entry name" value="HIS_KIN"/>
    <property type="match status" value="1"/>
</dbReference>
<dbReference type="InterPro" id="IPR000014">
    <property type="entry name" value="PAS"/>
</dbReference>
<comment type="caution">
    <text evidence="18">The sequence shown here is derived from an EMBL/GenBank/DDBJ whole genome shotgun (WGS) entry which is preliminary data.</text>
</comment>
<feature type="domain" description="PAS" evidence="16">
    <location>
        <begin position="392"/>
        <end position="434"/>
    </location>
</feature>
<dbReference type="InterPro" id="IPR036890">
    <property type="entry name" value="HATPase_C_sf"/>
</dbReference>